<dbReference type="EMBL" id="WIVE01000041">
    <property type="protein sequence ID" value="MQX37386.1"/>
    <property type="molecule type" value="Genomic_DNA"/>
</dbReference>
<evidence type="ECO:0000313" key="4">
    <source>
        <dbReference type="Proteomes" id="UP000434582"/>
    </source>
</evidence>
<evidence type="ECO:0000256" key="1">
    <source>
        <dbReference type="SAM" id="Phobius"/>
    </source>
</evidence>
<evidence type="ECO:0000313" key="3">
    <source>
        <dbReference type="EMBL" id="MQX37386.1"/>
    </source>
</evidence>
<dbReference type="AlphaFoldDB" id="A0A7X2D418"/>
<feature type="chain" id="PRO_5031514163" description="VPLPA-CTERM sorting domain-containing protein" evidence="2">
    <location>
        <begin position="27"/>
        <end position="240"/>
    </location>
</feature>
<dbReference type="RefSeq" id="WP_153344812.1">
    <property type="nucleotide sequence ID" value="NZ_WIVE01000041.1"/>
</dbReference>
<name>A0A7X2D418_9PROT</name>
<dbReference type="OrthoDB" id="10000817at2"/>
<protein>
    <recommendedName>
        <fullName evidence="5">VPLPA-CTERM sorting domain-containing protein</fullName>
    </recommendedName>
</protein>
<evidence type="ECO:0008006" key="5">
    <source>
        <dbReference type="Google" id="ProtNLM"/>
    </source>
</evidence>
<sequence length="240" mass="24773">MNVKAYMGAAAVGAALALGSAGSAGAAVYDFTSGVAPIDGKSTSSIDMGTYTIDGWWSYASNTDPANRTARALNFVEKLTDSGVCAADGLLACKRDGAGVGDDEISETATYYEGITVTFDTVQTITGLIFLDLFVSPDDADIKEQAQVVFDEGTANESSAVFTAAETKDGVNIGYLNAAFGPVKATTLTFILAPLTNDDRGVGDYAVAGIVTPLPAAVWFMVTALGGLFGTRWLRGARTA</sequence>
<dbReference type="Proteomes" id="UP000434582">
    <property type="component" value="Unassembled WGS sequence"/>
</dbReference>
<keyword evidence="4" id="KW-1185">Reference proteome</keyword>
<feature type="transmembrane region" description="Helical" evidence="1">
    <location>
        <begin position="216"/>
        <end position="234"/>
    </location>
</feature>
<gene>
    <name evidence="3" type="ORF">GHC57_12740</name>
</gene>
<proteinExistence type="predicted"/>
<reference evidence="3 4" key="1">
    <citation type="submission" date="2019-10" db="EMBL/GenBank/DDBJ databases">
        <title>Draft whole-genome sequence of the purple nonsulfur photosynthetic bacterium Roseospira navarrensis DSM 15114.</title>
        <authorList>
            <person name="Kyndt J.A."/>
            <person name="Meyer T.E."/>
        </authorList>
    </citation>
    <scope>NUCLEOTIDE SEQUENCE [LARGE SCALE GENOMIC DNA]</scope>
    <source>
        <strain evidence="3 4">DSM 15114</strain>
    </source>
</reference>
<keyword evidence="1" id="KW-0472">Membrane</keyword>
<organism evidence="3 4">
    <name type="scientific">Roseospira navarrensis</name>
    <dbReference type="NCBI Taxonomy" id="140058"/>
    <lineage>
        <taxon>Bacteria</taxon>
        <taxon>Pseudomonadati</taxon>
        <taxon>Pseudomonadota</taxon>
        <taxon>Alphaproteobacteria</taxon>
        <taxon>Rhodospirillales</taxon>
        <taxon>Rhodospirillaceae</taxon>
        <taxon>Roseospira</taxon>
    </lineage>
</organism>
<evidence type="ECO:0000256" key="2">
    <source>
        <dbReference type="SAM" id="SignalP"/>
    </source>
</evidence>
<comment type="caution">
    <text evidence="3">The sequence shown here is derived from an EMBL/GenBank/DDBJ whole genome shotgun (WGS) entry which is preliminary data.</text>
</comment>
<keyword evidence="1" id="KW-1133">Transmembrane helix</keyword>
<keyword evidence="2" id="KW-0732">Signal</keyword>
<keyword evidence="1" id="KW-0812">Transmembrane</keyword>
<accession>A0A7X2D418</accession>
<feature type="signal peptide" evidence="2">
    <location>
        <begin position="1"/>
        <end position="26"/>
    </location>
</feature>